<accession>A0A246GHD9</accession>
<dbReference type="Proteomes" id="UP000197768">
    <property type="component" value="Unassembled WGS sequence"/>
</dbReference>
<protein>
    <submittedName>
        <fullName evidence="1">Uncharacterized protein</fullName>
    </submittedName>
</protein>
<name>A0A246GHD9_9FLAO</name>
<sequence length="121" mass="14319">MKRLYIILAFSILLRPIMPVIDYVVNYDYIAKVLCVNKDKPVLKCNGKCHLMKELAKASESEKPTPDKKNVLSEQYELLFCQTIFQFEFIKPTYILIHQFNSYINLYKLLTKHFILKPPIF</sequence>
<organism evidence="1 2">
    <name type="scientific">Flavobacterium davisii</name>
    <dbReference type="NCBI Taxonomy" id="2906077"/>
    <lineage>
        <taxon>Bacteria</taxon>
        <taxon>Pseudomonadati</taxon>
        <taxon>Bacteroidota</taxon>
        <taxon>Flavobacteriia</taxon>
        <taxon>Flavobacteriales</taxon>
        <taxon>Flavobacteriaceae</taxon>
        <taxon>Flavobacterium</taxon>
    </lineage>
</organism>
<dbReference type="EMBL" id="MTCZ01000096">
    <property type="protein sequence ID" value="OWP83612.1"/>
    <property type="molecule type" value="Genomic_DNA"/>
</dbReference>
<reference evidence="1 2" key="1">
    <citation type="journal article" date="2017" name="Infect. Genet. Evol.">
        <title>Comparative genome analysis of fish pathogen Flavobacterium columnare reveals extensive sequence diversity within the species.</title>
        <authorList>
            <person name="Kayansamruaj P."/>
            <person name="Dong H.T."/>
            <person name="Hirono I."/>
            <person name="Kondo H."/>
            <person name="Senapin S."/>
            <person name="Rodkhum C."/>
        </authorList>
    </citation>
    <scope>NUCLEOTIDE SEQUENCE [LARGE SCALE GENOMIC DNA]</scope>
    <source>
        <strain evidence="1 2">1215</strain>
    </source>
</reference>
<proteinExistence type="predicted"/>
<evidence type="ECO:0000313" key="2">
    <source>
        <dbReference type="Proteomes" id="UP000197768"/>
    </source>
</evidence>
<gene>
    <name evidence="1" type="ORF">BWK59_09620</name>
</gene>
<evidence type="ECO:0000313" key="1">
    <source>
        <dbReference type="EMBL" id="OWP83612.1"/>
    </source>
</evidence>
<dbReference type="AlphaFoldDB" id="A0A246GHD9"/>
<dbReference type="RefSeq" id="WP_235819766.1">
    <property type="nucleotide sequence ID" value="NZ_MTCZ01000096.1"/>
</dbReference>
<comment type="caution">
    <text evidence="1">The sequence shown here is derived from an EMBL/GenBank/DDBJ whole genome shotgun (WGS) entry which is preliminary data.</text>
</comment>